<sequence length="42" mass="5178">MSEESFDLNTLYRELGRIDKEIDVEKLLKRIIKIEKREIQER</sequence>
<keyword evidence="2" id="KW-1185">Reference proteome</keyword>
<dbReference type="EMBL" id="CAJVPY010048753">
    <property type="protein sequence ID" value="CAG8812391.1"/>
    <property type="molecule type" value="Genomic_DNA"/>
</dbReference>
<comment type="caution">
    <text evidence="1">The sequence shown here is derived from an EMBL/GenBank/DDBJ whole genome shotgun (WGS) entry which is preliminary data.</text>
</comment>
<accession>A0A9N9K603</accession>
<dbReference type="AlphaFoldDB" id="A0A9N9K603"/>
<dbReference type="Proteomes" id="UP000789405">
    <property type="component" value="Unassembled WGS sequence"/>
</dbReference>
<feature type="non-terminal residue" evidence="1">
    <location>
        <position position="42"/>
    </location>
</feature>
<evidence type="ECO:0000313" key="1">
    <source>
        <dbReference type="EMBL" id="CAG8812391.1"/>
    </source>
</evidence>
<evidence type="ECO:0000313" key="2">
    <source>
        <dbReference type="Proteomes" id="UP000789405"/>
    </source>
</evidence>
<reference evidence="1" key="1">
    <citation type="submission" date="2021-06" db="EMBL/GenBank/DDBJ databases">
        <authorList>
            <person name="Kallberg Y."/>
            <person name="Tangrot J."/>
            <person name="Rosling A."/>
        </authorList>
    </citation>
    <scope>NUCLEOTIDE SEQUENCE</scope>
    <source>
        <strain evidence="1">MA453B</strain>
    </source>
</reference>
<protein>
    <submittedName>
        <fullName evidence="1">5877_t:CDS:1</fullName>
    </submittedName>
</protein>
<proteinExistence type="predicted"/>
<gene>
    <name evidence="1" type="ORF">DERYTH_LOCUS25616</name>
</gene>
<name>A0A9N9K603_9GLOM</name>
<organism evidence="1 2">
    <name type="scientific">Dentiscutata erythropus</name>
    <dbReference type="NCBI Taxonomy" id="1348616"/>
    <lineage>
        <taxon>Eukaryota</taxon>
        <taxon>Fungi</taxon>
        <taxon>Fungi incertae sedis</taxon>
        <taxon>Mucoromycota</taxon>
        <taxon>Glomeromycotina</taxon>
        <taxon>Glomeromycetes</taxon>
        <taxon>Diversisporales</taxon>
        <taxon>Gigasporaceae</taxon>
        <taxon>Dentiscutata</taxon>
    </lineage>
</organism>